<comment type="caution">
    <text evidence="2">The sequence shown here is derived from an EMBL/GenBank/DDBJ whole genome shotgun (WGS) entry which is preliminary data.</text>
</comment>
<dbReference type="Proteomes" id="UP001604277">
    <property type="component" value="Unassembled WGS sequence"/>
</dbReference>
<proteinExistence type="predicted"/>
<sequence>MINCNILGSERYSIDGSSSGGRETISSKSSSPQITSSASFPPGCSSFSEAPPPNHQQRRPWKLVPGKSTRPDGARRPGLVAVAYMARNSITIWGSGVGVGSGSLGCRGFESSVMAPEREFIDEYYSIT</sequence>
<dbReference type="EMBL" id="JBFOLJ010000104">
    <property type="protein sequence ID" value="KAL2455656.1"/>
    <property type="molecule type" value="Genomic_DNA"/>
</dbReference>
<protein>
    <submittedName>
        <fullName evidence="2">Uncharacterized protein</fullName>
    </submittedName>
</protein>
<reference evidence="3" key="1">
    <citation type="submission" date="2024-07" db="EMBL/GenBank/DDBJ databases">
        <title>Two chromosome-level genome assemblies of Korean endemic species Abeliophyllum distichum and Forsythia ovata (Oleaceae).</title>
        <authorList>
            <person name="Jang H."/>
        </authorList>
    </citation>
    <scope>NUCLEOTIDE SEQUENCE [LARGE SCALE GENOMIC DNA]</scope>
</reference>
<accession>A0ABD1NVM6</accession>
<organism evidence="2 3">
    <name type="scientific">Forsythia ovata</name>
    <dbReference type="NCBI Taxonomy" id="205694"/>
    <lineage>
        <taxon>Eukaryota</taxon>
        <taxon>Viridiplantae</taxon>
        <taxon>Streptophyta</taxon>
        <taxon>Embryophyta</taxon>
        <taxon>Tracheophyta</taxon>
        <taxon>Spermatophyta</taxon>
        <taxon>Magnoliopsida</taxon>
        <taxon>eudicotyledons</taxon>
        <taxon>Gunneridae</taxon>
        <taxon>Pentapetalae</taxon>
        <taxon>asterids</taxon>
        <taxon>lamiids</taxon>
        <taxon>Lamiales</taxon>
        <taxon>Oleaceae</taxon>
        <taxon>Forsythieae</taxon>
        <taxon>Forsythia</taxon>
    </lineage>
</organism>
<dbReference type="AlphaFoldDB" id="A0ABD1NVM6"/>
<keyword evidence="3" id="KW-1185">Reference proteome</keyword>
<feature type="compositionally biased region" description="Low complexity" evidence="1">
    <location>
        <begin position="26"/>
        <end position="39"/>
    </location>
</feature>
<name>A0ABD1NVM6_9LAMI</name>
<evidence type="ECO:0000313" key="2">
    <source>
        <dbReference type="EMBL" id="KAL2455656.1"/>
    </source>
</evidence>
<evidence type="ECO:0000313" key="3">
    <source>
        <dbReference type="Proteomes" id="UP001604277"/>
    </source>
</evidence>
<evidence type="ECO:0000256" key="1">
    <source>
        <dbReference type="SAM" id="MobiDB-lite"/>
    </source>
</evidence>
<feature type="region of interest" description="Disordered" evidence="1">
    <location>
        <begin position="11"/>
        <end position="75"/>
    </location>
</feature>
<gene>
    <name evidence="2" type="ORF">Fot_57361</name>
</gene>